<keyword evidence="3" id="KW-1185">Reference proteome</keyword>
<name>A0A1X0A8Z7_MYCAN</name>
<evidence type="ECO:0000256" key="1">
    <source>
        <dbReference type="SAM" id="MobiDB-lite"/>
    </source>
</evidence>
<dbReference type="InterPro" id="IPR021888">
    <property type="entry name" value="DUF3499"/>
</dbReference>
<feature type="compositionally biased region" description="Low complexity" evidence="1">
    <location>
        <begin position="149"/>
        <end position="159"/>
    </location>
</feature>
<reference evidence="2 3" key="1">
    <citation type="submission" date="2017-02" db="EMBL/GenBank/DDBJ databases">
        <title>The new phylogeny of genus Mycobacterium.</title>
        <authorList>
            <person name="Tortoli E."/>
            <person name="Trovato A."/>
            <person name="Cirillo D.M."/>
        </authorList>
    </citation>
    <scope>NUCLEOTIDE SEQUENCE [LARGE SCALE GENOMIC DNA]</scope>
    <source>
        <strain evidence="2 3">DSM 45057</strain>
    </source>
</reference>
<proteinExistence type="predicted"/>
<evidence type="ECO:0000313" key="3">
    <source>
        <dbReference type="Proteomes" id="UP000192284"/>
    </source>
</evidence>
<gene>
    <name evidence="2" type="ORF">BST12_01115</name>
</gene>
<dbReference type="Pfam" id="PF12005">
    <property type="entry name" value="DUF3499"/>
    <property type="match status" value="1"/>
</dbReference>
<comment type="caution">
    <text evidence="2">The sequence shown here is derived from an EMBL/GenBank/DDBJ whole genome shotgun (WGS) entry which is preliminary data.</text>
</comment>
<feature type="region of interest" description="Disordered" evidence="1">
    <location>
        <begin position="127"/>
        <end position="183"/>
    </location>
</feature>
<dbReference type="AlphaFoldDB" id="A0A1X0A8Z7"/>
<accession>A0A1X0A8Z7</accession>
<evidence type="ECO:0000313" key="2">
    <source>
        <dbReference type="EMBL" id="ORA26502.1"/>
    </source>
</evidence>
<organism evidence="2 3">
    <name type="scientific">Mycobacterium angelicum</name>
    <dbReference type="NCBI Taxonomy" id="470074"/>
    <lineage>
        <taxon>Bacteria</taxon>
        <taxon>Bacillati</taxon>
        <taxon>Actinomycetota</taxon>
        <taxon>Actinomycetes</taxon>
        <taxon>Mycobacteriales</taxon>
        <taxon>Mycobacteriaceae</taxon>
        <taxon>Mycobacterium</taxon>
    </lineage>
</organism>
<protein>
    <recommendedName>
        <fullName evidence="4">DUF3499 domain-containing protein</fullName>
    </recommendedName>
</protein>
<sequence length="183" mass="18966">MRVSGACAAFPHDSLSIVNVPRRCCRPGCPHYAVATLTFVYSDSTAVVGPLATAREPHSWDLCVGHAGRITAPRGWELVRHAEPLPMQHPDEDDLVALADAVREGAPGSVDLSYSAAGAGPYGGGTGMPLNGFPPRAGGPPGEPRLNPAGAHAAAHSGSVLAPSEHRSGRRRGHLRVLPDPAD</sequence>
<evidence type="ECO:0008006" key="4">
    <source>
        <dbReference type="Google" id="ProtNLM"/>
    </source>
</evidence>
<dbReference type="OrthoDB" id="3216194at2"/>
<dbReference type="EMBL" id="MVHE01000001">
    <property type="protein sequence ID" value="ORA26502.1"/>
    <property type="molecule type" value="Genomic_DNA"/>
</dbReference>
<dbReference type="Proteomes" id="UP000192284">
    <property type="component" value="Unassembled WGS sequence"/>
</dbReference>